<evidence type="ECO:0000313" key="2">
    <source>
        <dbReference type="Proteomes" id="UP000256805"/>
    </source>
</evidence>
<evidence type="ECO:0000313" key="1">
    <source>
        <dbReference type="EMBL" id="SPS02793.1"/>
    </source>
</evidence>
<gene>
    <name evidence="1" type="ORF">CBM2634_U310001</name>
</gene>
<accession>A0A375JFK2</accession>
<dbReference type="EMBL" id="OVTA01000096">
    <property type="protein sequence ID" value="SPS02793.1"/>
    <property type="molecule type" value="Genomic_DNA"/>
</dbReference>
<protein>
    <submittedName>
        <fullName evidence="1">Uncharacterized protein</fullName>
    </submittedName>
</protein>
<dbReference type="AlphaFoldDB" id="A0A375JFK2"/>
<sequence length="41" mass="4271">MVPGHQRNPTSVPTPNAILCPHRNAAVEAASFFGQAEAPEG</sequence>
<dbReference type="Proteomes" id="UP000256805">
    <property type="component" value="Unassembled WGS sequence"/>
</dbReference>
<reference evidence="1 2" key="1">
    <citation type="submission" date="2018-01" db="EMBL/GenBank/DDBJ databases">
        <authorList>
            <person name="Gaut B.S."/>
            <person name="Morton B.R."/>
            <person name="Clegg M.T."/>
            <person name="Duvall M.R."/>
        </authorList>
    </citation>
    <scope>NUCLEOTIDE SEQUENCE [LARGE SCALE GENOMIC DNA]</scope>
    <source>
        <strain evidence="1">Cupriavidus taiwanensis cmp 52</strain>
    </source>
</reference>
<proteinExistence type="predicted"/>
<name>A0A375JFK2_9BURK</name>
<organism evidence="1 2">
    <name type="scientific">Cupriavidus taiwanensis</name>
    <dbReference type="NCBI Taxonomy" id="164546"/>
    <lineage>
        <taxon>Bacteria</taxon>
        <taxon>Pseudomonadati</taxon>
        <taxon>Pseudomonadota</taxon>
        <taxon>Betaproteobacteria</taxon>
        <taxon>Burkholderiales</taxon>
        <taxon>Burkholderiaceae</taxon>
        <taxon>Cupriavidus</taxon>
    </lineage>
</organism>